<comment type="subcellular location">
    <subcellularLocation>
        <location evidence="3">Secreted</location>
    </subcellularLocation>
</comment>
<keyword evidence="13" id="KW-0439">Lignin degradation</keyword>
<dbReference type="PROSITE" id="PS00080">
    <property type="entry name" value="MULTICOPPER_OXIDASE2"/>
    <property type="match status" value="1"/>
</dbReference>
<keyword evidence="12" id="KW-0325">Glycoprotein</keyword>
<evidence type="ECO:0000256" key="7">
    <source>
        <dbReference type="ARBA" id="ARBA00022723"/>
    </source>
</evidence>
<dbReference type="OrthoDB" id="2121828at2759"/>
<evidence type="ECO:0000259" key="15">
    <source>
        <dbReference type="Pfam" id="PF00394"/>
    </source>
</evidence>
<evidence type="ECO:0000256" key="12">
    <source>
        <dbReference type="ARBA" id="ARBA00023180"/>
    </source>
</evidence>
<evidence type="ECO:0000256" key="1">
    <source>
        <dbReference type="ARBA" id="ARBA00000349"/>
    </source>
</evidence>
<keyword evidence="7" id="KW-0479">Metal-binding</keyword>
<keyword evidence="10" id="KW-0186">Copper</keyword>
<accession>A0A8K0UHV3</accession>
<evidence type="ECO:0000313" key="18">
    <source>
        <dbReference type="EMBL" id="KAH8085462.1"/>
    </source>
</evidence>
<evidence type="ECO:0000256" key="4">
    <source>
        <dbReference type="ARBA" id="ARBA00010609"/>
    </source>
</evidence>
<dbReference type="GO" id="GO:0005576">
    <property type="term" value="C:extracellular region"/>
    <property type="evidence" value="ECO:0007669"/>
    <property type="project" value="UniProtKB-SubCell"/>
</dbReference>
<dbReference type="EC" id="1.10.3.2" evidence="5"/>
<keyword evidence="6" id="KW-0964">Secreted</keyword>
<dbReference type="InterPro" id="IPR011707">
    <property type="entry name" value="Cu-oxidase-like_N"/>
</dbReference>
<evidence type="ECO:0000256" key="14">
    <source>
        <dbReference type="SAM" id="SignalP"/>
    </source>
</evidence>
<dbReference type="InterPro" id="IPR001117">
    <property type="entry name" value="Cu-oxidase_2nd"/>
</dbReference>
<dbReference type="Pfam" id="PF00394">
    <property type="entry name" value="Cu-oxidase"/>
    <property type="match status" value="1"/>
</dbReference>
<sequence>MTLGHLAYLVALTLCLSSVHAAVVDITLNITDGDVAPDGFTRPAVLAGGTTPGPLVKGNLGDRFSIAVVDNLKNPDMLTDTSIHWHGIFQTNTNWADGPAFVTQCPIIAGDTFDYNFHVEQAGTYWYHSHLSAQYCDGLRGPMVIYDPKDPHKHLYHVDDESTVITLGEWYHTLARQMPPGPAIADSTLINGLGRWAEGNATELAVINVKYGTRYRIRLVSVSCDPNYMFSIDNHNMTIIEVDGVNSKPHTVNQIQIFAGQRYSFVLEANQKPGNYWIRADPNSGNRGFDKGINSAILRYSGANETDPTTTPPSQFNLLREVDLHTLEPLIVPGLPFPGGVPKEGQQNLVFGFNAGEFTVNNVSFSPPKVPVLLQILSGAQDPRDLLPEGSVYSLPINTDIEITMPGGVVGGPHPFHLHGHKFAVVRSAGSAVYNYKDPIWRDTVSAGDATDNVTIRFRTDNPGPWFLHCHIDWHLEAGLAVVFAEDIPGTPHAIHPPKEWQDLCPRYYATHPDEPLKKLLVGV</sequence>
<dbReference type="InterPro" id="IPR008972">
    <property type="entry name" value="Cupredoxin"/>
</dbReference>
<dbReference type="PROSITE" id="PS00079">
    <property type="entry name" value="MULTICOPPER_OXIDASE1"/>
    <property type="match status" value="2"/>
</dbReference>
<dbReference type="FunFam" id="2.60.40.420:FF:000045">
    <property type="entry name" value="Laccase 2"/>
    <property type="match status" value="1"/>
</dbReference>
<dbReference type="InterPro" id="IPR011706">
    <property type="entry name" value="Cu-oxidase_C"/>
</dbReference>
<dbReference type="GO" id="GO:0046274">
    <property type="term" value="P:lignin catabolic process"/>
    <property type="evidence" value="ECO:0007669"/>
    <property type="project" value="UniProtKB-KW"/>
</dbReference>
<protein>
    <recommendedName>
        <fullName evidence="5">laccase</fullName>
        <ecNumber evidence="5">1.10.3.2</ecNumber>
    </recommendedName>
</protein>
<reference evidence="18" key="1">
    <citation type="journal article" date="2021" name="New Phytol.">
        <title>Evolutionary innovations through gain and loss of genes in the ectomycorrhizal Boletales.</title>
        <authorList>
            <person name="Wu G."/>
            <person name="Miyauchi S."/>
            <person name="Morin E."/>
            <person name="Kuo A."/>
            <person name="Drula E."/>
            <person name="Varga T."/>
            <person name="Kohler A."/>
            <person name="Feng B."/>
            <person name="Cao Y."/>
            <person name="Lipzen A."/>
            <person name="Daum C."/>
            <person name="Hundley H."/>
            <person name="Pangilinan J."/>
            <person name="Johnson J."/>
            <person name="Barry K."/>
            <person name="LaButti K."/>
            <person name="Ng V."/>
            <person name="Ahrendt S."/>
            <person name="Min B."/>
            <person name="Choi I.G."/>
            <person name="Park H."/>
            <person name="Plett J.M."/>
            <person name="Magnuson J."/>
            <person name="Spatafora J.W."/>
            <person name="Nagy L.G."/>
            <person name="Henrissat B."/>
            <person name="Grigoriev I.V."/>
            <person name="Yang Z.L."/>
            <person name="Xu J."/>
            <person name="Martin F.M."/>
        </authorList>
    </citation>
    <scope>NUCLEOTIDE SEQUENCE</scope>
    <source>
        <strain evidence="18">KKN 215</strain>
    </source>
</reference>
<evidence type="ECO:0000256" key="3">
    <source>
        <dbReference type="ARBA" id="ARBA00004613"/>
    </source>
</evidence>
<evidence type="ECO:0000256" key="13">
    <source>
        <dbReference type="ARBA" id="ARBA00023185"/>
    </source>
</evidence>
<dbReference type="CDD" id="cd13903">
    <property type="entry name" value="CuRO_3_Tv-LCC_like"/>
    <property type="match status" value="1"/>
</dbReference>
<evidence type="ECO:0000259" key="17">
    <source>
        <dbReference type="Pfam" id="PF07732"/>
    </source>
</evidence>
<keyword evidence="9" id="KW-0560">Oxidoreductase</keyword>
<dbReference type="InterPro" id="IPR033138">
    <property type="entry name" value="Cu_oxidase_CS"/>
</dbReference>
<comment type="cofactor">
    <cofactor evidence="2">
        <name>Cu cation</name>
        <dbReference type="ChEBI" id="CHEBI:23378"/>
    </cofactor>
</comment>
<evidence type="ECO:0000256" key="5">
    <source>
        <dbReference type="ARBA" id="ARBA00012297"/>
    </source>
</evidence>
<keyword evidence="14" id="KW-0732">Signal</keyword>
<feature type="chain" id="PRO_5035425800" description="laccase" evidence="14">
    <location>
        <begin position="22"/>
        <end position="524"/>
    </location>
</feature>
<comment type="similarity">
    <text evidence="4">Belongs to the multicopper oxidase family.</text>
</comment>
<evidence type="ECO:0000259" key="16">
    <source>
        <dbReference type="Pfam" id="PF07731"/>
    </source>
</evidence>
<evidence type="ECO:0000256" key="9">
    <source>
        <dbReference type="ARBA" id="ARBA00023002"/>
    </source>
</evidence>
<dbReference type="Pfam" id="PF07732">
    <property type="entry name" value="Cu-oxidase_3"/>
    <property type="match status" value="1"/>
</dbReference>
<comment type="catalytic activity">
    <reaction evidence="1">
        <text>4 hydroquinone + O2 = 4 benzosemiquinone + 2 H2O</text>
        <dbReference type="Rhea" id="RHEA:11276"/>
        <dbReference type="ChEBI" id="CHEBI:15377"/>
        <dbReference type="ChEBI" id="CHEBI:15379"/>
        <dbReference type="ChEBI" id="CHEBI:17594"/>
        <dbReference type="ChEBI" id="CHEBI:17977"/>
        <dbReference type="EC" id="1.10.3.2"/>
    </reaction>
</comment>
<evidence type="ECO:0000256" key="11">
    <source>
        <dbReference type="ARBA" id="ARBA00023157"/>
    </source>
</evidence>
<keyword evidence="11" id="KW-1015">Disulfide bond</keyword>
<dbReference type="Gene3D" id="2.60.40.420">
    <property type="entry name" value="Cupredoxins - blue copper proteins"/>
    <property type="match status" value="3"/>
</dbReference>
<dbReference type="Pfam" id="PF07731">
    <property type="entry name" value="Cu-oxidase_2"/>
    <property type="match status" value="1"/>
</dbReference>
<dbReference type="Proteomes" id="UP000813824">
    <property type="component" value="Unassembled WGS sequence"/>
</dbReference>
<dbReference type="PANTHER" id="PTHR11709:SF511">
    <property type="entry name" value="LACCASE"/>
    <property type="match status" value="1"/>
</dbReference>
<dbReference type="PANTHER" id="PTHR11709">
    <property type="entry name" value="MULTI-COPPER OXIDASE"/>
    <property type="match status" value="1"/>
</dbReference>
<gene>
    <name evidence="18" type="ORF">BXZ70DRAFT_561942</name>
</gene>
<dbReference type="GO" id="GO:0052716">
    <property type="term" value="F:hydroquinone:oxygen oxidoreductase activity"/>
    <property type="evidence" value="ECO:0007669"/>
    <property type="project" value="UniProtKB-EC"/>
</dbReference>
<evidence type="ECO:0000313" key="19">
    <source>
        <dbReference type="Proteomes" id="UP000813824"/>
    </source>
</evidence>
<dbReference type="EMBL" id="JAEVFJ010000044">
    <property type="protein sequence ID" value="KAH8085462.1"/>
    <property type="molecule type" value="Genomic_DNA"/>
</dbReference>
<evidence type="ECO:0000256" key="6">
    <source>
        <dbReference type="ARBA" id="ARBA00022525"/>
    </source>
</evidence>
<keyword evidence="19" id="KW-1185">Reference proteome</keyword>
<dbReference type="GO" id="GO:0005507">
    <property type="term" value="F:copper ion binding"/>
    <property type="evidence" value="ECO:0007669"/>
    <property type="project" value="InterPro"/>
</dbReference>
<dbReference type="FunFam" id="2.60.40.420:FF:000112">
    <property type="entry name" value="Laccase B"/>
    <property type="match status" value="1"/>
</dbReference>
<feature type="domain" description="Plastocyanin-like" evidence="16">
    <location>
        <begin position="367"/>
        <end position="487"/>
    </location>
</feature>
<feature type="signal peptide" evidence="14">
    <location>
        <begin position="1"/>
        <end position="21"/>
    </location>
</feature>
<dbReference type="InterPro" id="IPR002355">
    <property type="entry name" value="Cu_oxidase_Cu_BS"/>
</dbReference>
<proteinExistence type="inferred from homology"/>
<comment type="caution">
    <text evidence="18">The sequence shown here is derived from an EMBL/GenBank/DDBJ whole genome shotgun (WGS) entry which is preliminary data.</text>
</comment>
<organism evidence="18 19">
    <name type="scientific">Cristinia sonorae</name>
    <dbReference type="NCBI Taxonomy" id="1940300"/>
    <lineage>
        <taxon>Eukaryota</taxon>
        <taxon>Fungi</taxon>
        <taxon>Dikarya</taxon>
        <taxon>Basidiomycota</taxon>
        <taxon>Agaricomycotina</taxon>
        <taxon>Agaricomycetes</taxon>
        <taxon>Agaricomycetidae</taxon>
        <taxon>Agaricales</taxon>
        <taxon>Pleurotineae</taxon>
        <taxon>Stephanosporaceae</taxon>
        <taxon>Cristinia</taxon>
    </lineage>
</organism>
<evidence type="ECO:0000256" key="2">
    <source>
        <dbReference type="ARBA" id="ARBA00001935"/>
    </source>
</evidence>
<dbReference type="AlphaFoldDB" id="A0A8K0UHV3"/>
<dbReference type="InterPro" id="IPR045087">
    <property type="entry name" value="Cu-oxidase_fam"/>
</dbReference>
<evidence type="ECO:0000256" key="8">
    <source>
        <dbReference type="ARBA" id="ARBA00022737"/>
    </source>
</evidence>
<dbReference type="SUPFAM" id="SSF49503">
    <property type="entry name" value="Cupredoxins"/>
    <property type="match status" value="3"/>
</dbReference>
<evidence type="ECO:0000256" key="10">
    <source>
        <dbReference type="ARBA" id="ARBA00023008"/>
    </source>
</evidence>
<keyword evidence="8" id="KW-0677">Repeat</keyword>
<feature type="domain" description="Plastocyanin-like" evidence="15">
    <location>
        <begin position="161"/>
        <end position="303"/>
    </location>
</feature>
<name>A0A8K0UHV3_9AGAR</name>
<feature type="domain" description="Plastocyanin-like" evidence="17">
    <location>
        <begin position="30"/>
        <end position="149"/>
    </location>
</feature>